<protein>
    <recommendedName>
        <fullName evidence="4">Diacylglycerol glucosyltransferase N-terminal domain-containing protein</fullName>
    </recommendedName>
</protein>
<dbReference type="GO" id="GO:0016020">
    <property type="term" value="C:membrane"/>
    <property type="evidence" value="ECO:0007669"/>
    <property type="project" value="GOC"/>
</dbReference>
<keyword evidence="3" id="KW-0808">Transferase</keyword>
<organism evidence="5 6">
    <name type="scientific">Pelomicrobium methylotrophicum</name>
    <dbReference type="NCBI Taxonomy" id="2602750"/>
    <lineage>
        <taxon>Bacteria</taxon>
        <taxon>Pseudomonadati</taxon>
        <taxon>Pseudomonadota</taxon>
        <taxon>Hydrogenophilia</taxon>
        <taxon>Hydrogenophilia incertae sedis</taxon>
        <taxon>Pelomicrobium</taxon>
    </lineage>
</organism>
<evidence type="ECO:0000256" key="2">
    <source>
        <dbReference type="ARBA" id="ARBA00022676"/>
    </source>
</evidence>
<dbReference type="GO" id="GO:0016758">
    <property type="term" value="F:hexosyltransferase activity"/>
    <property type="evidence" value="ECO:0007669"/>
    <property type="project" value="InterPro"/>
</dbReference>
<dbReference type="EMBL" id="VPFL01000019">
    <property type="protein sequence ID" value="TXF10959.1"/>
    <property type="molecule type" value="Genomic_DNA"/>
</dbReference>
<comment type="caution">
    <text evidence="5">The sequence shown here is derived from an EMBL/GenBank/DDBJ whole genome shotgun (WGS) entry which is preliminary data.</text>
</comment>
<dbReference type="PANTHER" id="PTHR43025:SF3">
    <property type="entry name" value="MONOGALACTOSYLDIACYLGLYCEROL SYNTHASE 1, CHLOROPLASTIC"/>
    <property type="match status" value="1"/>
</dbReference>
<dbReference type="InParanoid" id="A0A5C7EJ56"/>
<dbReference type="GO" id="GO:0009247">
    <property type="term" value="P:glycolipid biosynthetic process"/>
    <property type="evidence" value="ECO:0007669"/>
    <property type="project" value="InterPro"/>
</dbReference>
<keyword evidence="2" id="KW-0328">Glycosyltransferase</keyword>
<dbReference type="SUPFAM" id="SSF53756">
    <property type="entry name" value="UDP-Glycosyltransferase/glycogen phosphorylase"/>
    <property type="match status" value="1"/>
</dbReference>
<dbReference type="InterPro" id="IPR009695">
    <property type="entry name" value="Diacylglyc_glucosyltr_N"/>
</dbReference>
<name>A0A5C7EJ56_9PROT</name>
<proteinExistence type="inferred from homology"/>
<feature type="domain" description="Diacylglycerol glucosyltransferase N-terminal" evidence="4">
    <location>
        <begin position="225"/>
        <end position="311"/>
    </location>
</feature>
<accession>A0A5C7EJ56</accession>
<comment type="similarity">
    <text evidence="1">Belongs to the glycosyltransferase 28 family.</text>
</comment>
<dbReference type="PANTHER" id="PTHR43025">
    <property type="entry name" value="MONOGALACTOSYLDIACYLGLYCEROL SYNTHASE"/>
    <property type="match status" value="1"/>
</dbReference>
<sequence>MRDIRFRWRESHARFAILACSPTATFRDSPVNTGRLALKTALSGIARRWLPAPALGRLVRDGGARRPAPRLMLLTSTLGSGHLRAAQAVEAAFLELSPGSEVLTLDFWSLMDEGVAQAVRQAYLRLVHERPELYDRIFQLEERTWRRILESDESLPPSLAEGIEFLTAAGIGKTLPSPDGGRYAPVDRILFRLFCAAFREPARMGGVSRVRARNALIAWGWTHLAWRLYARLLAFRPDVVVATQMIPAALLSFVKIRRGLALPAVGVLTDFGMHDFWLQPGIDCHCVAHESIAGAGNASGEVARVSATGIPLMPGFRNPPDVREARSRLRLDPDAPVALVLGGGLGLGVDAIAERVLACPGRLQVLVLAGHNVAARNMLAPLIGRCPGRLYVWDWTEQMEVFFRAADVVVGKPGGLTVAEALACGRPLLATRSLRGQEGFNVRFLERHGVGALVPEEALAQRLRALLANRAELARIQQRAWALGKRDGAARVAELALELARSPSYDQAMQRR</sequence>
<reference evidence="5 6" key="1">
    <citation type="submission" date="2019-08" db="EMBL/GenBank/DDBJ databases">
        <title>Pelomicrobium methylotrophicum gen. nov., sp. nov. a moderately thermophilic, facultatively anaerobic, lithoautotrophic and methylotrophic bacterium isolated from a terrestrial mud volcano.</title>
        <authorList>
            <person name="Slobodkina G.B."/>
            <person name="Merkel A.Y."/>
            <person name="Slobodkin A.I."/>
        </authorList>
    </citation>
    <scope>NUCLEOTIDE SEQUENCE [LARGE SCALE GENOMIC DNA]</scope>
    <source>
        <strain evidence="5 6">SM250</strain>
    </source>
</reference>
<dbReference type="Gene3D" id="3.40.50.2000">
    <property type="entry name" value="Glycogen Phosphorylase B"/>
    <property type="match status" value="1"/>
</dbReference>
<gene>
    <name evidence="5" type="ORF">FR698_12845</name>
</gene>
<dbReference type="Pfam" id="PF06925">
    <property type="entry name" value="MGDG_synth"/>
    <property type="match status" value="1"/>
</dbReference>
<dbReference type="AlphaFoldDB" id="A0A5C7EJ56"/>
<evidence type="ECO:0000313" key="5">
    <source>
        <dbReference type="EMBL" id="TXF10959.1"/>
    </source>
</evidence>
<dbReference type="InterPro" id="IPR050519">
    <property type="entry name" value="Glycosyltransf_28_UgtP"/>
</dbReference>
<dbReference type="OrthoDB" id="9810950at2"/>
<evidence type="ECO:0000259" key="4">
    <source>
        <dbReference type="Pfam" id="PF06925"/>
    </source>
</evidence>
<evidence type="ECO:0000256" key="3">
    <source>
        <dbReference type="ARBA" id="ARBA00022679"/>
    </source>
</evidence>
<dbReference type="Proteomes" id="UP000321201">
    <property type="component" value="Unassembled WGS sequence"/>
</dbReference>
<evidence type="ECO:0000313" key="6">
    <source>
        <dbReference type="Proteomes" id="UP000321201"/>
    </source>
</evidence>
<evidence type="ECO:0000256" key="1">
    <source>
        <dbReference type="ARBA" id="ARBA00006962"/>
    </source>
</evidence>
<keyword evidence="6" id="KW-1185">Reference proteome</keyword>